<keyword evidence="1" id="KW-0812">Transmembrane</keyword>
<accession>A0A815CQR4</accession>
<reference evidence="3" key="1">
    <citation type="submission" date="2021-02" db="EMBL/GenBank/DDBJ databases">
        <authorList>
            <person name="Nowell W R."/>
        </authorList>
    </citation>
    <scope>NUCLEOTIDE SEQUENCE</scope>
</reference>
<keyword evidence="1" id="KW-0472">Membrane</keyword>
<gene>
    <name evidence="3" type="ORF">GPM918_LOCUS27837</name>
    <name evidence="4" type="ORF">SRO942_LOCUS28239</name>
</gene>
<dbReference type="InterPro" id="IPR019019">
    <property type="entry name" value="H-type_lectin_domain"/>
</dbReference>
<dbReference type="Proteomes" id="UP000681722">
    <property type="component" value="Unassembled WGS sequence"/>
</dbReference>
<protein>
    <recommendedName>
        <fullName evidence="2">H-type lectin domain-containing protein</fullName>
    </recommendedName>
</protein>
<feature type="domain" description="H-type lectin" evidence="2">
    <location>
        <begin position="27"/>
        <end position="91"/>
    </location>
</feature>
<dbReference type="EMBL" id="CAJOBC010030702">
    <property type="protein sequence ID" value="CAF4088775.1"/>
    <property type="molecule type" value="Genomic_DNA"/>
</dbReference>
<proteinExistence type="predicted"/>
<dbReference type="InterPro" id="IPR037221">
    <property type="entry name" value="H-type_lectin_dom_sf"/>
</dbReference>
<feature type="non-terminal residue" evidence="3">
    <location>
        <position position="1"/>
    </location>
</feature>
<keyword evidence="1" id="KW-1133">Transmembrane helix</keyword>
<feature type="transmembrane region" description="Helical" evidence="1">
    <location>
        <begin position="116"/>
        <end position="134"/>
    </location>
</feature>
<feature type="transmembrane region" description="Helical" evidence="1">
    <location>
        <begin position="649"/>
        <end position="669"/>
    </location>
</feature>
<sequence>QSGSVCTPYCGAGDGFERLCCNRDVIKEIQFPQPYILPPKVMMIALTKYDAWNGKNQHIHVSADYVGRYGAKIRFRSWDNAVLHEACASWLCNALNLTANELGLDTMPPRPPHPSGYYVIIIIITIITVFPFFLNAQPPTLSDYDTDWGVKLTSNEFFIIEAQNNNNVFVIQSYNILSLSQCGVTIDTNNYIFSVSIGSSQTSEQQYFAFIGYNTVTQIAFIGMVNFTDINTACVSTLNYATINQPYTADEHYVLTADPNGIMAYAVSVSSIVVYNLQNQEEVDWHPGSYSNYSVYYEFLPYAVSSTDNYLILVGYFDPPSLGHYIPNAYLIDVRNCSLNVIDQNCMLQSTSWPAWYYNLMPLTFQYSMSLLDTSQSNNYYYQPLYSVSVEISRDTNEVLIGIQAFNTIVRLSVDSVVLSSLNYIDSCTASGVYAGFDHSGCFPGTYKADTGPAICILNMFSMDFSQQRCLLISPLFWSLVIFAVTILIIVLMGTLKFSVKFKRLRHVLKKIFRLTDLIGEGELWMVSFAIFIVELEFYETFSVNNRTLTQLLSIEIQLIKVINITQSISCDNEEEKYSGQCIPSFVYDPDQFFYTEENYNNLHTSAKTILTIQLSNSQYYIKQIQEPIARQSEIIFHNLLFTTVCTEIFGLIFLVFKLILVPLFKYLIIKNLFATNNRVSIVEEEEEEATTSLTEIRKRLAAVEDK</sequence>
<dbReference type="SUPFAM" id="SSF141086">
    <property type="entry name" value="Agglutinin HPA-like"/>
    <property type="match status" value="1"/>
</dbReference>
<name>A0A815CQR4_9BILA</name>
<dbReference type="Gene3D" id="2.60.40.2080">
    <property type="match status" value="1"/>
</dbReference>
<dbReference type="Pfam" id="PF09458">
    <property type="entry name" value="H_lectin"/>
    <property type="match status" value="1"/>
</dbReference>
<keyword evidence="5" id="KW-1185">Reference proteome</keyword>
<evidence type="ECO:0000259" key="2">
    <source>
        <dbReference type="Pfam" id="PF09458"/>
    </source>
</evidence>
<organism evidence="3 5">
    <name type="scientific">Didymodactylos carnosus</name>
    <dbReference type="NCBI Taxonomy" id="1234261"/>
    <lineage>
        <taxon>Eukaryota</taxon>
        <taxon>Metazoa</taxon>
        <taxon>Spiralia</taxon>
        <taxon>Gnathifera</taxon>
        <taxon>Rotifera</taxon>
        <taxon>Eurotatoria</taxon>
        <taxon>Bdelloidea</taxon>
        <taxon>Philodinida</taxon>
        <taxon>Philodinidae</taxon>
        <taxon>Didymodactylos</taxon>
    </lineage>
</organism>
<feature type="transmembrane region" description="Helical" evidence="1">
    <location>
        <begin position="512"/>
        <end position="534"/>
    </location>
</feature>
<dbReference type="Proteomes" id="UP000663829">
    <property type="component" value="Unassembled WGS sequence"/>
</dbReference>
<dbReference type="GO" id="GO:0030246">
    <property type="term" value="F:carbohydrate binding"/>
    <property type="evidence" value="ECO:0007669"/>
    <property type="project" value="InterPro"/>
</dbReference>
<evidence type="ECO:0000313" key="4">
    <source>
        <dbReference type="EMBL" id="CAF4088775.1"/>
    </source>
</evidence>
<dbReference type="GO" id="GO:0007155">
    <property type="term" value="P:cell adhesion"/>
    <property type="evidence" value="ECO:0007669"/>
    <property type="project" value="InterPro"/>
</dbReference>
<feature type="transmembrane region" description="Helical" evidence="1">
    <location>
        <begin position="476"/>
        <end position="500"/>
    </location>
</feature>
<dbReference type="AlphaFoldDB" id="A0A815CQR4"/>
<evidence type="ECO:0000313" key="5">
    <source>
        <dbReference type="Proteomes" id="UP000663829"/>
    </source>
</evidence>
<dbReference type="EMBL" id="CAJNOQ010011872">
    <property type="protein sequence ID" value="CAF1286968.1"/>
    <property type="molecule type" value="Genomic_DNA"/>
</dbReference>
<evidence type="ECO:0000256" key="1">
    <source>
        <dbReference type="SAM" id="Phobius"/>
    </source>
</evidence>
<evidence type="ECO:0000313" key="3">
    <source>
        <dbReference type="EMBL" id="CAF1286968.1"/>
    </source>
</evidence>
<comment type="caution">
    <text evidence="3">The sequence shown here is derived from an EMBL/GenBank/DDBJ whole genome shotgun (WGS) entry which is preliminary data.</text>
</comment>